<dbReference type="InterPro" id="IPR011992">
    <property type="entry name" value="EF-hand-dom_pair"/>
</dbReference>
<dbReference type="InterPro" id="IPR002048">
    <property type="entry name" value="EF_hand_dom"/>
</dbReference>
<dbReference type="EMBL" id="BMAR01000043">
    <property type="protein sequence ID" value="GFR50921.1"/>
    <property type="molecule type" value="Genomic_DNA"/>
</dbReference>
<evidence type="ECO:0000259" key="2">
    <source>
        <dbReference type="PROSITE" id="PS50222"/>
    </source>
</evidence>
<evidence type="ECO:0000313" key="4">
    <source>
        <dbReference type="Proteomes" id="UP001054857"/>
    </source>
</evidence>
<sequence>MAFFGLTSLGPQDPIREAKKTNHEYVFHNFPLDHYVEVFNKYLIGDSDISVTLEVNGDSHIVRAKLGDMLKDVLGRQPRKHEVDSWFTYLDFDRSGVMGLDEYIKGVERLQEFSAGAPTNATYTSYDTQRVEWIHHTRVGYEPQQTLRGPMLTSQEVGWHAPKLTPPEAQVRRTLGSTDVTQCEGRDAASYYGHFICGK</sequence>
<dbReference type="AlphaFoldDB" id="A0AAD3DZH0"/>
<comment type="caution">
    <text evidence="3">The sequence shown here is derived from an EMBL/GenBank/DDBJ whole genome shotgun (WGS) entry which is preliminary data.</text>
</comment>
<keyword evidence="4" id="KW-1185">Reference proteome</keyword>
<evidence type="ECO:0000256" key="1">
    <source>
        <dbReference type="ARBA" id="ARBA00022837"/>
    </source>
</evidence>
<dbReference type="Proteomes" id="UP001054857">
    <property type="component" value="Unassembled WGS sequence"/>
</dbReference>
<evidence type="ECO:0000313" key="3">
    <source>
        <dbReference type="EMBL" id="GFR50921.1"/>
    </source>
</evidence>
<organism evidence="3 4">
    <name type="scientific">Astrephomene gubernaculifera</name>
    <dbReference type="NCBI Taxonomy" id="47775"/>
    <lineage>
        <taxon>Eukaryota</taxon>
        <taxon>Viridiplantae</taxon>
        <taxon>Chlorophyta</taxon>
        <taxon>core chlorophytes</taxon>
        <taxon>Chlorophyceae</taxon>
        <taxon>CS clade</taxon>
        <taxon>Chlamydomonadales</taxon>
        <taxon>Astrephomenaceae</taxon>
        <taxon>Astrephomene</taxon>
    </lineage>
</organism>
<dbReference type="SUPFAM" id="SSF47473">
    <property type="entry name" value="EF-hand"/>
    <property type="match status" value="1"/>
</dbReference>
<reference evidence="3 4" key="1">
    <citation type="journal article" date="2021" name="Sci. Rep.">
        <title>Genome sequencing of the multicellular alga Astrephomene provides insights into convergent evolution of germ-soma differentiation.</title>
        <authorList>
            <person name="Yamashita S."/>
            <person name="Yamamoto K."/>
            <person name="Matsuzaki R."/>
            <person name="Suzuki S."/>
            <person name="Yamaguchi H."/>
            <person name="Hirooka S."/>
            <person name="Minakuchi Y."/>
            <person name="Miyagishima S."/>
            <person name="Kawachi M."/>
            <person name="Toyoda A."/>
            <person name="Nozaki H."/>
        </authorList>
    </citation>
    <scope>NUCLEOTIDE SEQUENCE [LARGE SCALE GENOMIC DNA]</scope>
    <source>
        <strain evidence="3 4">NIES-4017</strain>
    </source>
</reference>
<keyword evidence="1" id="KW-0106">Calcium</keyword>
<dbReference type="InterPro" id="IPR018247">
    <property type="entry name" value="EF_Hand_1_Ca_BS"/>
</dbReference>
<feature type="domain" description="EF-hand" evidence="2">
    <location>
        <begin position="78"/>
        <end position="113"/>
    </location>
</feature>
<dbReference type="PROSITE" id="PS00018">
    <property type="entry name" value="EF_HAND_1"/>
    <property type="match status" value="1"/>
</dbReference>
<dbReference type="GO" id="GO:0005509">
    <property type="term" value="F:calcium ion binding"/>
    <property type="evidence" value="ECO:0007669"/>
    <property type="project" value="InterPro"/>
</dbReference>
<name>A0AAD3DZH0_9CHLO</name>
<gene>
    <name evidence="3" type="ORF">Agub_g13240</name>
</gene>
<protein>
    <recommendedName>
        <fullName evidence="2">EF-hand domain-containing protein</fullName>
    </recommendedName>
</protein>
<dbReference type="Gene3D" id="1.10.238.10">
    <property type="entry name" value="EF-hand"/>
    <property type="match status" value="1"/>
</dbReference>
<proteinExistence type="predicted"/>
<dbReference type="PROSITE" id="PS50222">
    <property type="entry name" value="EF_HAND_2"/>
    <property type="match status" value="1"/>
</dbReference>
<accession>A0AAD3DZH0</accession>